<dbReference type="Pfam" id="PF02465">
    <property type="entry name" value="FliD_N"/>
    <property type="match status" value="1"/>
</dbReference>
<dbReference type="NCBIfam" id="NF005833">
    <property type="entry name" value="PRK07737.1"/>
    <property type="match status" value="1"/>
</dbReference>
<dbReference type="PANTHER" id="PTHR30288:SF0">
    <property type="entry name" value="FLAGELLAR HOOK-ASSOCIATED PROTEIN 2"/>
    <property type="match status" value="1"/>
</dbReference>
<accession>A0A1I3RGY0</accession>
<protein>
    <recommendedName>
        <fullName evidence="5">Flagellar hook-associated protein 2</fullName>
        <shortName evidence="5">HAP2</shortName>
    </recommendedName>
    <alternativeName>
        <fullName evidence="5">Flagellar cap protein</fullName>
    </alternativeName>
</protein>
<dbReference type="Pfam" id="PF07195">
    <property type="entry name" value="FliD_C"/>
    <property type="match status" value="1"/>
</dbReference>
<dbReference type="GO" id="GO:0009424">
    <property type="term" value="C:bacterial-type flagellum hook"/>
    <property type="evidence" value="ECO:0007669"/>
    <property type="project" value="UniProtKB-UniRule"/>
</dbReference>
<dbReference type="STRING" id="240302.BN982_01499"/>
<organism evidence="8 9">
    <name type="scientific">Halobacillus dabanensis</name>
    <dbReference type="NCBI Taxonomy" id="240302"/>
    <lineage>
        <taxon>Bacteria</taxon>
        <taxon>Bacillati</taxon>
        <taxon>Bacillota</taxon>
        <taxon>Bacilli</taxon>
        <taxon>Bacillales</taxon>
        <taxon>Bacillaceae</taxon>
        <taxon>Halobacillus</taxon>
    </lineage>
</organism>
<comment type="function">
    <text evidence="5">Required for morphogenesis and for the elongation of the flagellar filament by facilitating polymerization of the flagellin monomers at the tip of growing filament. Forms a capping structure, which prevents flagellin subunits (transported through the central channel of the flagellum) from leaking out without polymerization at the distal end.</text>
</comment>
<gene>
    <name evidence="8" type="ORF">SAMN04487936_102239</name>
</gene>
<dbReference type="GO" id="GO:0005576">
    <property type="term" value="C:extracellular region"/>
    <property type="evidence" value="ECO:0007669"/>
    <property type="project" value="UniProtKB-SubCell"/>
</dbReference>
<keyword evidence="8" id="KW-0966">Cell projection</keyword>
<evidence type="ECO:0000256" key="2">
    <source>
        <dbReference type="ARBA" id="ARBA00011255"/>
    </source>
</evidence>
<dbReference type="Proteomes" id="UP000183557">
    <property type="component" value="Unassembled WGS sequence"/>
</dbReference>
<keyword evidence="3 5" id="KW-0175">Coiled coil</keyword>
<proteinExistence type="inferred from homology"/>
<keyword evidence="4 5" id="KW-0975">Bacterial flagellum</keyword>
<name>A0A1I3RGY0_HALDA</name>
<dbReference type="PANTHER" id="PTHR30288">
    <property type="entry name" value="FLAGELLAR CAP/ASSEMBLY PROTEIN FLID"/>
    <property type="match status" value="1"/>
</dbReference>
<dbReference type="InterPro" id="IPR003481">
    <property type="entry name" value="FliD_N"/>
</dbReference>
<sequence length="514" mass="57706">MRIGGLASGMNTDQIIKDLMNAERQPLNKMEQDREWLTYKRDAYRDVNKQLSELDTMAFDMKLQRSYNSKDVSSSGSAVSATALSSADEGSYKMEVTQLAEAAYNYSQGEISKDGFDPDKSMFDQKDKFENGINFDADNKFSFSITTYNEEGANEKMFTVDETSSLNDVLKDINDSDLGVRAFYDKGSDKVMMERTETGDFNPEDGDFLGAEIGFNGQTSPFLADTLGIKNGVQKADGSWEKAEQGGTKAKFKYNNSFEMTSNTNSYSLNGINYSFNEVGTSTVNVFNNVDDSFEKVMSFVEKYNEVIDDLNGKTEEKRYRDFQPLTAEQKKDMEEEEIELWEEKSKSGMLKGDSVVSGALSSMRQNWYSPVETDGEYSMASQIGITTTSNYREGGKLEVDEDQLRQALRDNPDSVAKLFSGTDANPGIARRLESSIENATQSIERKAGKPTSLDNNFMLGRQIESINDDMSSFQDRLTAIENRYWREFGAMEKAIQKMNSQSAYLMQNFGGGM</sequence>
<reference evidence="9" key="1">
    <citation type="submission" date="2016-10" db="EMBL/GenBank/DDBJ databases">
        <authorList>
            <person name="Varghese N."/>
            <person name="Submissions S."/>
        </authorList>
    </citation>
    <scope>NUCLEOTIDE SEQUENCE [LARGE SCALE GENOMIC DNA]</scope>
    <source>
        <strain evidence="9">CGMCC 1.3704</strain>
    </source>
</reference>
<keyword evidence="8" id="KW-0969">Cilium</keyword>
<dbReference type="EMBL" id="FOSB01000002">
    <property type="protein sequence ID" value="SFJ45525.1"/>
    <property type="molecule type" value="Genomic_DNA"/>
</dbReference>
<feature type="domain" description="Flagellar hook-associated protein 2 N-terminal" evidence="6">
    <location>
        <begin position="8"/>
        <end position="102"/>
    </location>
</feature>
<evidence type="ECO:0000313" key="9">
    <source>
        <dbReference type="Proteomes" id="UP000183557"/>
    </source>
</evidence>
<evidence type="ECO:0000256" key="5">
    <source>
        <dbReference type="RuleBase" id="RU362066"/>
    </source>
</evidence>
<feature type="coiled-coil region" evidence="5">
    <location>
        <begin position="430"/>
        <end position="484"/>
    </location>
</feature>
<comment type="subunit">
    <text evidence="2 5">Homopentamer.</text>
</comment>
<dbReference type="AlphaFoldDB" id="A0A1I3RGY0"/>
<keyword evidence="8" id="KW-0282">Flagellum</keyword>
<evidence type="ECO:0000256" key="4">
    <source>
        <dbReference type="ARBA" id="ARBA00023143"/>
    </source>
</evidence>
<dbReference type="InterPro" id="IPR010809">
    <property type="entry name" value="FliD_C"/>
</dbReference>
<comment type="similarity">
    <text evidence="1 5">Belongs to the FliD family.</text>
</comment>
<keyword evidence="9" id="KW-1185">Reference proteome</keyword>
<evidence type="ECO:0000313" key="8">
    <source>
        <dbReference type="EMBL" id="SFJ45525.1"/>
    </source>
</evidence>
<evidence type="ECO:0000259" key="6">
    <source>
        <dbReference type="Pfam" id="PF02465"/>
    </source>
</evidence>
<keyword evidence="5" id="KW-0964">Secreted</keyword>
<feature type="domain" description="Flagellar hook-associated protein 2 C-terminal" evidence="7">
    <location>
        <begin position="247"/>
        <end position="501"/>
    </location>
</feature>
<comment type="subcellular location">
    <subcellularLocation>
        <location evidence="5">Secreted</location>
    </subcellularLocation>
    <subcellularLocation>
        <location evidence="5">Bacterial flagellum</location>
    </subcellularLocation>
</comment>
<evidence type="ECO:0000256" key="3">
    <source>
        <dbReference type="ARBA" id="ARBA00023054"/>
    </source>
</evidence>
<dbReference type="GO" id="GO:0071973">
    <property type="term" value="P:bacterial-type flagellum-dependent cell motility"/>
    <property type="evidence" value="ECO:0007669"/>
    <property type="project" value="TreeGrafter"/>
</dbReference>
<dbReference type="InterPro" id="IPR040026">
    <property type="entry name" value="FliD"/>
</dbReference>
<evidence type="ECO:0000256" key="1">
    <source>
        <dbReference type="ARBA" id="ARBA00009764"/>
    </source>
</evidence>
<dbReference type="GO" id="GO:0009421">
    <property type="term" value="C:bacterial-type flagellum filament cap"/>
    <property type="evidence" value="ECO:0007669"/>
    <property type="project" value="InterPro"/>
</dbReference>
<dbReference type="GO" id="GO:0007155">
    <property type="term" value="P:cell adhesion"/>
    <property type="evidence" value="ECO:0007669"/>
    <property type="project" value="InterPro"/>
</dbReference>
<evidence type="ECO:0000259" key="7">
    <source>
        <dbReference type="Pfam" id="PF07195"/>
    </source>
</evidence>